<dbReference type="RefSeq" id="WP_095069155.1">
    <property type="nucleotide sequence ID" value="NZ_LT899436.1"/>
</dbReference>
<dbReference type="AlphaFoldDB" id="A0A238U517"/>
<dbReference type="Proteomes" id="UP000215214">
    <property type="component" value="Chromosome TJEJU"/>
</dbReference>
<dbReference type="PROSITE" id="PS51257">
    <property type="entry name" value="PROKAR_LIPOPROTEIN"/>
    <property type="match status" value="1"/>
</dbReference>
<evidence type="ECO:0000313" key="2">
    <source>
        <dbReference type="Proteomes" id="UP000215214"/>
    </source>
</evidence>
<accession>A0A238U517</accession>
<dbReference type="OrthoDB" id="1431410at2"/>
<dbReference type="EMBL" id="LT899436">
    <property type="protein sequence ID" value="SNR14293.1"/>
    <property type="molecule type" value="Genomic_DNA"/>
</dbReference>
<keyword evidence="1" id="KW-0449">Lipoprotein</keyword>
<protein>
    <submittedName>
        <fullName evidence="1">Probable lipoprotein</fullName>
    </submittedName>
</protein>
<evidence type="ECO:0000313" key="1">
    <source>
        <dbReference type="EMBL" id="SNR14293.1"/>
    </source>
</evidence>
<name>A0A238U517_9FLAO</name>
<sequence>MLKYSSLFILLSCVFFFSCNEKKKNTVEKIATSDMSTVVKHKKVTNLSELAKTKIQDWTEYNELDEFLGRFSSVSPNQALQMTNELKGLVKSLNDSLKIETLKTNALKARTNVLENEILRLNDMTLIPSIKAKEVNDQIDKILLVFSSYNAKVNTIYSKKEFDEEINLDDFFDLDKKK</sequence>
<keyword evidence="2" id="KW-1185">Reference proteome</keyword>
<gene>
    <name evidence="1" type="ORF">TJEJU_0509</name>
</gene>
<dbReference type="KEGG" id="tje:TJEJU_0509"/>
<organism evidence="1 2">
    <name type="scientific">Tenacibaculum jejuense</name>
    <dbReference type="NCBI Taxonomy" id="584609"/>
    <lineage>
        <taxon>Bacteria</taxon>
        <taxon>Pseudomonadati</taxon>
        <taxon>Bacteroidota</taxon>
        <taxon>Flavobacteriia</taxon>
        <taxon>Flavobacteriales</taxon>
        <taxon>Flavobacteriaceae</taxon>
        <taxon>Tenacibaculum</taxon>
    </lineage>
</organism>
<proteinExistence type="predicted"/>
<reference evidence="1 2" key="1">
    <citation type="submission" date="2017-07" db="EMBL/GenBank/DDBJ databases">
        <authorList>
            <person name="Sun Z.S."/>
            <person name="Albrecht U."/>
            <person name="Echele G."/>
            <person name="Lee C.C."/>
        </authorList>
    </citation>
    <scope>NUCLEOTIDE SEQUENCE [LARGE SCALE GENOMIC DNA]</scope>
    <source>
        <strain evidence="2">type strain: KCTC 22618</strain>
    </source>
</reference>